<keyword evidence="1" id="KW-0175">Coiled coil</keyword>
<name>A0AAN8ID37_TRICO</name>
<evidence type="ECO:0000256" key="1">
    <source>
        <dbReference type="SAM" id="Coils"/>
    </source>
</evidence>
<evidence type="ECO:0000313" key="2">
    <source>
        <dbReference type="EMBL" id="KAK5969959.1"/>
    </source>
</evidence>
<sequence>MEEAAPIDATVKAAKRQQAIKAKTIASKTVRPAKSKPATKTTKRLQELEQIIKSYHEQNMKMHKSNEAKLDEVDTKVNLLTARFSQTEDHFKDCRRSSDSDELKRMDYGWDELRSEFKLLREEVSAMNLAQLSDDIKGLCERFGDFSLHLPRIDISRNVTPVEPSPELDRIRRQIDETEKELQRVRKKAVEVNLLIEKTWQKDRHSDAIDDLNVKRRRLQWKETRLKEEMRDLERRLKREKNGKHRRRDIQLERTLRATARSLGTTPSLAVNDCAAGSIEAPLFTD</sequence>
<reference evidence="2 3" key="1">
    <citation type="submission" date="2019-10" db="EMBL/GenBank/DDBJ databases">
        <title>Assembly and Annotation for the nematode Trichostrongylus colubriformis.</title>
        <authorList>
            <person name="Martin J."/>
        </authorList>
    </citation>
    <scope>NUCLEOTIDE SEQUENCE [LARGE SCALE GENOMIC DNA]</scope>
    <source>
        <strain evidence="2">G859</strain>
        <tissue evidence="2">Whole worm</tissue>
    </source>
</reference>
<proteinExistence type="predicted"/>
<dbReference type="EMBL" id="WIXE01019531">
    <property type="protein sequence ID" value="KAK5969959.1"/>
    <property type="molecule type" value="Genomic_DNA"/>
</dbReference>
<protein>
    <submittedName>
        <fullName evidence="2">Uncharacterized protein</fullName>
    </submittedName>
</protein>
<dbReference type="Proteomes" id="UP001331761">
    <property type="component" value="Unassembled WGS sequence"/>
</dbReference>
<comment type="caution">
    <text evidence="2">The sequence shown here is derived from an EMBL/GenBank/DDBJ whole genome shotgun (WGS) entry which is preliminary data.</text>
</comment>
<gene>
    <name evidence="2" type="ORF">GCK32_021272</name>
</gene>
<evidence type="ECO:0000313" key="3">
    <source>
        <dbReference type="Proteomes" id="UP001331761"/>
    </source>
</evidence>
<feature type="coiled-coil region" evidence="1">
    <location>
        <begin position="168"/>
        <end position="243"/>
    </location>
</feature>
<accession>A0AAN8ID37</accession>
<dbReference type="AlphaFoldDB" id="A0AAN8ID37"/>
<keyword evidence="3" id="KW-1185">Reference proteome</keyword>
<organism evidence="2 3">
    <name type="scientific">Trichostrongylus colubriformis</name>
    <name type="common">Black scour worm</name>
    <dbReference type="NCBI Taxonomy" id="6319"/>
    <lineage>
        <taxon>Eukaryota</taxon>
        <taxon>Metazoa</taxon>
        <taxon>Ecdysozoa</taxon>
        <taxon>Nematoda</taxon>
        <taxon>Chromadorea</taxon>
        <taxon>Rhabditida</taxon>
        <taxon>Rhabditina</taxon>
        <taxon>Rhabditomorpha</taxon>
        <taxon>Strongyloidea</taxon>
        <taxon>Trichostrongylidae</taxon>
        <taxon>Trichostrongylus</taxon>
    </lineage>
</organism>